<dbReference type="HOGENOM" id="CLU_043579_4_0_1"/>
<dbReference type="PRINTS" id="PR00625">
    <property type="entry name" value="JDOMAIN"/>
</dbReference>
<accession>W1P3V9</accession>
<gene>
    <name evidence="9" type="ORF">AMTR_s00045p00228140</name>
</gene>
<feature type="transmembrane region" description="Helical" evidence="7">
    <location>
        <begin position="322"/>
        <end position="343"/>
    </location>
</feature>
<dbReference type="eggNOG" id="KOG0714">
    <property type="taxonomic scope" value="Eukaryota"/>
</dbReference>
<evidence type="ECO:0000313" key="9">
    <source>
        <dbReference type="EMBL" id="ERN02251.1"/>
    </source>
</evidence>
<dbReference type="GO" id="GO:0071218">
    <property type="term" value="P:cellular response to misfolded protein"/>
    <property type="evidence" value="ECO:0000318"/>
    <property type="project" value="GO_Central"/>
</dbReference>
<dbReference type="Gramene" id="ERN02251">
    <property type="protein sequence ID" value="ERN02251"/>
    <property type="gene ID" value="AMTR_s00045p00228140"/>
</dbReference>
<dbReference type="SMART" id="SM00271">
    <property type="entry name" value="DnaJ"/>
    <property type="match status" value="1"/>
</dbReference>
<dbReference type="InterPro" id="IPR015399">
    <property type="entry name" value="DUF1977_DnaJ-like"/>
</dbReference>
<comment type="subcellular location">
    <subcellularLocation>
        <location evidence="1">Endoplasmic reticulum membrane</location>
        <topology evidence="1">Single-pass membrane protein</topology>
    </subcellularLocation>
</comment>
<feature type="domain" description="J" evidence="8">
    <location>
        <begin position="189"/>
        <end position="253"/>
    </location>
</feature>
<dbReference type="EMBL" id="KI394661">
    <property type="protein sequence ID" value="ERN02251.1"/>
    <property type="molecule type" value="Genomic_DNA"/>
</dbReference>
<evidence type="ECO:0000256" key="5">
    <source>
        <dbReference type="ARBA" id="ARBA00023136"/>
    </source>
</evidence>
<protein>
    <recommendedName>
        <fullName evidence="8">J domain-containing protein</fullName>
    </recommendedName>
</protein>
<dbReference type="Pfam" id="PF09320">
    <property type="entry name" value="DUF1977"/>
    <property type="match status" value="1"/>
</dbReference>
<dbReference type="PANTHER" id="PTHR43908">
    <property type="entry name" value="AT29763P-RELATED"/>
    <property type="match status" value="1"/>
</dbReference>
<sequence length="436" mass="51175">MDGNKDEALRCAGIAKAALLMGDKLRALKFIGIARRLDHNLPLDDLFAACESLNDESRERKTECATQSMDSRNGDTKERMVGEDEVGVHGEEPNSNRDVKFRERTDRKSVAVEDQTNGKEHSDDDDRSSRERFGHGFVAKEGQNYGKEHGSSRNRRSRDRMGRDFIGCGSPNYSEENVQLIREIKRNKDYYAILGVEKSSSVEEIRRAYRKLSLKVHPDKNKAPGSEEAFKIVSKAFNCLRNEESRHHYDQTGLVEDSEVLNHQNMRRRRTRNTYYYEENFDPNEIFRSFFFSQQEHTFQTAHMHRAREMREERRRNDSGDAFNFMIFLQIVPLLLFFLFAFLPTSEPNYSLQRTHSYHIRKVTEKYGVEFFVKSPNFDQDFPLGSPSRTELDDYVVRDYKNVLSRYCHMELQRSQWVREYPTPHCDRLRDLKAAL</sequence>
<reference evidence="10" key="1">
    <citation type="journal article" date="2013" name="Science">
        <title>The Amborella genome and the evolution of flowering plants.</title>
        <authorList>
            <consortium name="Amborella Genome Project"/>
        </authorList>
    </citation>
    <scope>NUCLEOTIDE SEQUENCE [LARGE SCALE GENOMIC DNA]</scope>
</reference>
<feature type="compositionally biased region" description="Basic and acidic residues" evidence="6">
    <location>
        <begin position="72"/>
        <end position="134"/>
    </location>
</feature>
<dbReference type="InterPro" id="IPR036869">
    <property type="entry name" value="J_dom_sf"/>
</dbReference>
<name>W1P3V9_AMBTC</name>
<evidence type="ECO:0000256" key="4">
    <source>
        <dbReference type="ARBA" id="ARBA00022989"/>
    </source>
</evidence>
<dbReference type="Gene3D" id="1.10.287.110">
    <property type="entry name" value="DnaJ domain"/>
    <property type="match status" value="1"/>
</dbReference>
<evidence type="ECO:0000256" key="2">
    <source>
        <dbReference type="ARBA" id="ARBA00022692"/>
    </source>
</evidence>
<dbReference type="CDD" id="cd06257">
    <property type="entry name" value="DnaJ"/>
    <property type="match status" value="1"/>
</dbReference>
<dbReference type="OMA" id="DDRMRKK"/>
<dbReference type="PANTHER" id="PTHR43908:SF5">
    <property type="entry name" value="CHAPERONE PROTEIN DNAJ 49"/>
    <property type="match status" value="1"/>
</dbReference>
<dbReference type="PROSITE" id="PS50076">
    <property type="entry name" value="DNAJ_2"/>
    <property type="match status" value="1"/>
</dbReference>
<evidence type="ECO:0000256" key="3">
    <source>
        <dbReference type="ARBA" id="ARBA00022824"/>
    </source>
</evidence>
<keyword evidence="5 7" id="KW-0472">Membrane</keyword>
<keyword evidence="3" id="KW-0256">Endoplasmic reticulum</keyword>
<proteinExistence type="predicted"/>
<dbReference type="InterPro" id="IPR001623">
    <property type="entry name" value="DnaJ_domain"/>
</dbReference>
<evidence type="ECO:0000256" key="6">
    <source>
        <dbReference type="SAM" id="MobiDB-lite"/>
    </source>
</evidence>
<dbReference type="InterPro" id="IPR018253">
    <property type="entry name" value="DnaJ_domain_CS"/>
</dbReference>
<evidence type="ECO:0000256" key="7">
    <source>
        <dbReference type="SAM" id="Phobius"/>
    </source>
</evidence>
<feature type="region of interest" description="Disordered" evidence="6">
    <location>
        <begin position="57"/>
        <end position="168"/>
    </location>
</feature>
<keyword evidence="2 7" id="KW-0812">Transmembrane</keyword>
<dbReference type="GO" id="GO:0030544">
    <property type="term" value="F:Hsp70 protein binding"/>
    <property type="evidence" value="ECO:0000318"/>
    <property type="project" value="GO_Central"/>
</dbReference>
<dbReference type="InterPro" id="IPR051100">
    <property type="entry name" value="DnaJ_subfamily_B/C"/>
</dbReference>
<keyword evidence="4 7" id="KW-1133">Transmembrane helix</keyword>
<dbReference type="OrthoDB" id="10250354at2759"/>
<dbReference type="STRING" id="13333.W1P3V9"/>
<dbReference type="SUPFAM" id="SSF46565">
    <property type="entry name" value="Chaperone J-domain"/>
    <property type="match status" value="1"/>
</dbReference>
<dbReference type="Proteomes" id="UP000017836">
    <property type="component" value="Unassembled WGS sequence"/>
</dbReference>
<dbReference type="KEGG" id="atr:18430356"/>
<evidence type="ECO:0000313" key="10">
    <source>
        <dbReference type="Proteomes" id="UP000017836"/>
    </source>
</evidence>
<evidence type="ECO:0000259" key="8">
    <source>
        <dbReference type="PROSITE" id="PS50076"/>
    </source>
</evidence>
<dbReference type="Pfam" id="PF00226">
    <property type="entry name" value="DnaJ"/>
    <property type="match status" value="1"/>
</dbReference>
<evidence type="ECO:0000256" key="1">
    <source>
        <dbReference type="ARBA" id="ARBA00004389"/>
    </source>
</evidence>
<organism evidence="9 10">
    <name type="scientific">Amborella trichopoda</name>
    <dbReference type="NCBI Taxonomy" id="13333"/>
    <lineage>
        <taxon>Eukaryota</taxon>
        <taxon>Viridiplantae</taxon>
        <taxon>Streptophyta</taxon>
        <taxon>Embryophyta</taxon>
        <taxon>Tracheophyta</taxon>
        <taxon>Spermatophyta</taxon>
        <taxon>Magnoliopsida</taxon>
        <taxon>Amborellales</taxon>
        <taxon>Amborellaceae</taxon>
        <taxon>Amborella</taxon>
    </lineage>
</organism>
<dbReference type="GO" id="GO:0005789">
    <property type="term" value="C:endoplasmic reticulum membrane"/>
    <property type="evidence" value="ECO:0000318"/>
    <property type="project" value="GO_Central"/>
</dbReference>
<dbReference type="PROSITE" id="PS00636">
    <property type="entry name" value="DNAJ_1"/>
    <property type="match status" value="1"/>
</dbReference>
<keyword evidence="10" id="KW-1185">Reference proteome</keyword>
<dbReference type="AlphaFoldDB" id="W1P3V9"/>